<protein>
    <submittedName>
        <fullName evidence="2">Uncharacterized protein</fullName>
    </submittedName>
</protein>
<name>A0A6G0SUA5_APHGL</name>
<feature type="compositionally biased region" description="Polar residues" evidence="1">
    <location>
        <begin position="324"/>
        <end position="333"/>
    </location>
</feature>
<evidence type="ECO:0000256" key="1">
    <source>
        <dbReference type="SAM" id="MobiDB-lite"/>
    </source>
</evidence>
<evidence type="ECO:0000313" key="3">
    <source>
        <dbReference type="Proteomes" id="UP000475862"/>
    </source>
</evidence>
<gene>
    <name evidence="2" type="ORF">AGLY_017696</name>
</gene>
<dbReference type="PANTHER" id="PTHR46880:SF8">
    <property type="entry name" value="E3 SUMO-PROTEIN LIGASE KIAA1586"/>
    <property type="match status" value="1"/>
</dbReference>
<organism evidence="2 3">
    <name type="scientific">Aphis glycines</name>
    <name type="common">Soybean aphid</name>
    <dbReference type="NCBI Taxonomy" id="307491"/>
    <lineage>
        <taxon>Eukaryota</taxon>
        <taxon>Metazoa</taxon>
        <taxon>Ecdysozoa</taxon>
        <taxon>Arthropoda</taxon>
        <taxon>Hexapoda</taxon>
        <taxon>Insecta</taxon>
        <taxon>Pterygota</taxon>
        <taxon>Neoptera</taxon>
        <taxon>Paraneoptera</taxon>
        <taxon>Hemiptera</taxon>
        <taxon>Sternorrhyncha</taxon>
        <taxon>Aphidomorpha</taxon>
        <taxon>Aphidoidea</taxon>
        <taxon>Aphididae</taxon>
        <taxon>Aphidini</taxon>
        <taxon>Aphis</taxon>
        <taxon>Aphis</taxon>
    </lineage>
</organism>
<evidence type="ECO:0000313" key="2">
    <source>
        <dbReference type="EMBL" id="KAE9521889.1"/>
    </source>
</evidence>
<dbReference type="AlphaFoldDB" id="A0A6G0SUA5"/>
<dbReference type="PANTHER" id="PTHR46880">
    <property type="entry name" value="RAS-ASSOCIATING DOMAIN-CONTAINING PROTEIN"/>
    <property type="match status" value="1"/>
</dbReference>
<accession>A0A6G0SUA5</accession>
<sequence>MSHDVKSNLCNYLQTAYFSIQLDESTLPCNEALLLAYVRFVMDQEINEELLFAKTLTTDTKGESIFNVLKDYFSEKAIPLTNIISASTDGAPATVRQYRGFLSHLKQYAPELFAIHCVIHRQHLVAKNPKSTKVPDYKSLQLIINVVNQIWSNALISRLFAQLCEENDDKFHRLFFHTEFLGDKDSVLQENLIQKKQDIAYLTDLCAKFNEFPKCSNMNCQNDDISAYVQHLNVLHTDFKIRFKDILTMEIPQWIINLYYSDIEESDIVLQKELIGISTNEELELFRHHTAWKGVSSQLSIFLQKKRKRLKNTDRGDLRKKTKSTSNIDTSGTSSFLVTPNEDSFDFSVDSHIQDVLEVSKIWPKLWTKEQWVGFEIVAAGSSRTNQLTSLRNKIKQHLESKAHMLAENILMNSSNKVLDKMFERISETEMDSTNRLFKTVYCLAKNHRPLIHRITATRMVNVIAKEMRRRLILSLIQSNSKFTIMVDESTTLSTKCTLVVYILAYFDAEIPIVAFLDLIDLNGQDAESIEKAIWSSLKCNGISSSFALNNWISFASDGANVMTGKKGGVATKLCEKIPNLFTWHCLCHRFELSVHDVIKDCTRVSRFQSLMDKLYAYYHQSPKNSMDLDKSCVKVGIEIKARDAISNGIRNKLESSSFLKELGLFYDVLSELAMLSCILQSRKTTLMRAQSEMNRTIRILESLKAKPGEKEKEIIEAIRKGIHKDVNITVKKSGGINRLQFLQNLVDRMRHRLFDDSKNSTMLEDLQVIDEVFKIATNDAKGEDEVKRVSRKLGYSEFESVVDFRSRNASSSFMKALNILPTSTADCERGFSDTNVNN</sequence>
<proteinExistence type="predicted"/>
<keyword evidence="3" id="KW-1185">Reference proteome</keyword>
<reference evidence="2 3" key="1">
    <citation type="submission" date="2019-08" db="EMBL/GenBank/DDBJ databases">
        <title>The genome of the soybean aphid Biotype 1, its phylome, world population structure and adaptation to the North American continent.</title>
        <authorList>
            <person name="Giordano R."/>
            <person name="Donthu R.K."/>
            <person name="Hernandez A.G."/>
            <person name="Wright C.L."/>
            <person name="Zimin A.V."/>
        </authorList>
    </citation>
    <scope>NUCLEOTIDE SEQUENCE [LARGE SCALE GENOMIC DNA]</scope>
    <source>
        <tissue evidence="2">Whole aphids</tissue>
    </source>
</reference>
<comment type="caution">
    <text evidence="2">The sequence shown here is derived from an EMBL/GenBank/DDBJ whole genome shotgun (WGS) entry which is preliminary data.</text>
</comment>
<dbReference type="OrthoDB" id="6625098at2759"/>
<dbReference type="Proteomes" id="UP000475862">
    <property type="component" value="Unassembled WGS sequence"/>
</dbReference>
<feature type="region of interest" description="Disordered" evidence="1">
    <location>
        <begin position="313"/>
        <end position="333"/>
    </location>
</feature>
<dbReference type="EMBL" id="VYZN01001862">
    <property type="protein sequence ID" value="KAE9521889.1"/>
    <property type="molecule type" value="Genomic_DNA"/>
</dbReference>